<proteinExistence type="predicted"/>
<evidence type="ECO:0000313" key="1">
    <source>
        <dbReference type="EMBL" id="PIW66668.1"/>
    </source>
</evidence>
<dbReference type="EMBL" id="PFGP01000037">
    <property type="protein sequence ID" value="PIW66668.1"/>
    <property type="molecule type" value="Genomic_DNA"/>
</dbReference>
<organism evidence="1 2">
    <name type="scientific">Candidatus Taenaricola geysiri</name>
    <dbReference type="NCBI Taxonomy" id="1974752"/>
    <lineage>
        <taxon>Bacteria</taxon>
        <taxon>Pseudomonadati</taxon>
        <taxon>Candidatus Omnitrophota</taxon>
        <taxon>Candidatus Taenaricola</taxon>
    </lineage>
</organism>
<protein>
    <submittedName>
        <fullName evidence="1">Uncharacterized protein</fullName>
    </submittedName>
</protein>
<dbReference type="Proteomes" id="UP000231267">
    <property type="component" value="Unassembled WGS sequence"/>
</dbReference>
<accession>A0A2J0LFN7</accession>
<reference evidence="1 2" key="1">
    <citation type="submission" date="2017-09" db="EMBL/GenBank/DDBJ databases">
        <title>Depth-based differentiation of microbial function through sediment-hosted aquifers and enrichment of novel symbionts in the deep terrestrial subsurface.</title>
        <authorList>
            <person name="Probst A.J."/>
            <person name="Ladd B."/>
            <person name="Jarett J.K."/>
            <person name="Geller-Mcgrath D.E."/>
            <person name="Sieber C.M."/>
            <person name="Emerson J.B."/>
            <person name="Anantharaman K."/>
            <person name="Thomas B.C."/>
            <person name="Malmstrom R."/>
            <person name="Stieglmeier M."/>
            <person name="Klingl A."/>
            <person name="Woyke T."/>
            <person name="Ryan C.M."/>
            <person name="Banfield J.F."/>
        </authorList>
    </citation>
    <scope>NUCLEOTIDE SEQUENCE [LARGE SCALE GENOMIC DNA]</scope>
    <source>
        <strain evidence="1">CG12_big_fil_rev_8_21_14_0_65_43_15</strain>
    </source>
</reference>
<feature type="non-terminal residue" evidence="1">
    <location>
        <position position="114"/>
    </location>
</feature>
<comment type="caution">
    <text evidence="1">The sequence shown here is derived from an EMBL/GenBank/DDBJ whole genome shotgun (WGS) entry which is preliminary data.</text>
</comment>
<sequence>MKNHYSKTMRITSIITLLAFVLTQCVPAYALRQVSEAEAKGKAQGLASELKRSAGSQSTIANAGGLTLEQRNKVKEEIRKYCDMWIDEALESLYKIDTQELINNQNGQHLFEIL</sequence>
<gene>
    <name evidence="1" type="ORF">COW11_02130</name>
</gene>
<evidence type="ECO:0000313" key="2">
    <source>
        <dbReference type="Proteomes" id="UP000231267"/>
    </source>
</evidence>
<name>A0A2J0LFN7_9BACT</name>
<dbReference type="AlphaFoldDB" id="A0A2J0LFN7"/>